<accession>A0AAE3JMF1</accession>
<sequence length="159" mass="18596">MKPLSILLLLVTTVFSQDKCDDLKMHQFDFWIGDWNVYQFGTDTLAGVSSVKPILGHKSIEENYQNLKYKFKGKSLNIYNSKTDKWEQFWVDNSGLSLHLSGEFRDNRMILSDCETVNPCDRITWTTLNDGTVRQEWEQSKDGGKTWKKVFDGHYKTRE</sequence>
<organism evidence="1 2">
    <name type="scientific">Cerina litoralis</name>
    <dbReference type="NCBI Taxonomy" id="2874477"/>
    <lineage>
        <taxon>Bacteria</taxon>
        <taxon>Pseudomonadati</taxon>
        <taxon>Bacteroidota</taxon>
        <taxon>Flavobacteriia</taxon>
        <taxon>Flavobacteriales</taxon>
        <taxon>Flavobacteriaceae</taxon>
        <taxon>Cerina</taxon>
    </lineage>
</organism>
<name>A0AAE3JMF1_9FLAO</name>
<evidence type="ECO:0000313" key="1">
    <source>
        <dbReference type="EMBL" id="MCG2459780.1"/>
    </source>
</evidence>
<reference evidence="1" key="1">
    <citation type="submission" date="2023-02" db="EMBL/GenBank/DDBJ databases">
        <title>Genome of Flavobacteriaceae gen. nov. sp. strain F89.</title>
        <authorList>
            <person name="Wang Y."/>
        </authorList>
    </citation>
    <scope>NUCLEOTIDE SEQUENCE</scope>
    <source>
        <strain evidence="1">F89</strain>
    </source>
</reference>
<evidence type="ECO:0008006" key="3">
    <source>
        <dbReference type="Google" id="ProtNLM"/>
    </source>
</evidence>
<evidence type="ECO:0000313" key="2">
    <source>
        <dbReference type="Proteomes" id="UP001200642"/>
    </source>
</evidence>
<gene>
    <name evidence="1" type="ORF">K8352_03390</name>
</gene>
<comment type="caution">
    <text evidence="1">The sequence shown here is derived from an EMBL/GenBank/DDBJ whole genome shotgun (WGS) entry which is preliminary data.</text>
</comment>
<dbReference type="Proteomes" id="UP001200642">
    <property type="component" value="Unassembled WGS sequence"/>
</dbReference>
<proteinExistence type="predicted"/>
<dbReference type="RefSeq" id="WP_317900924.1">
    <property type="nucleotide sequence ID" value="NZ_JAIRBC010000003.1"/>
</dbReference>
<protein>
    <recommendedName>
        <fullName evidence="3">DUF1579 domain-containing protein</fullName>
    </recommendedName>
</protein>
<dbReference type="EMBL" id="JAIRBC010000003">
    <property type="protein sequence ID" value="MCG2459780.1"/>
    <property type="molecule type" value="Genomic_DNA"/>
</dbReference>
<dbReference type="AlphaFoldDB" id="A0AAE3JMF1"/>
<keyword evidence="2" id="KW-1185">Reference proteome</keyword>